<evidence type="ECO:0000313" key="2">
    <source>
        <dbReference type="EMBL" id="KAB8037620.1"/>
    </source>
</evidence>
<dbReference type="InterPro" id="IPR009050">
    <property type="entry name" value="Globin-like_sf"/>
</dbReference>
<dbReference type="Proteomes" id="UP000437748">
    <property type="component" value="Unassembled WGS sequence"/>
</dbReference>
<gene>
    <name evidence="2" type="ORF">GCL60_10625</name>
</gene>
<evidence type="ECO:0000256" key="1">
    <source>
        <dbReference type="SAM" id="SignalP"/>
    </source>
</evidence>
<organism evidence="2 3">
    <name type="scientific">Silvanigrella paludirubra</name>
    <dbReference type="NCBI Taxonomy" id="2499159"/>
    <lineage>
        <taxon>Bacteria</taxon>
        <taxon>Pseudomonadati</taxon>
        <taxon>Bdellovibrionota</taxon>
        <taxon>Oligoflexia</taxon>
        <taxon>Silvanigrellales</taxon>
        <taxon>Silvanigrellaceae</taxon>
        <taxon>Silvanigrella</taxon>
    </lineage>
</organism>
<dbReference type="GO" id="GO:0019825">
    <property type="term" value="F:oxygen binding"/>
    <property type="evidence" value="ECO:0007669"/>
    <property type="project" value="InterPro"/>
</dbReference>
<evidence type="ECO:0008006" key="4">
    <source>
        <dbReference type="Google" id="ProtNLM"/>
    </source>
</evidence>
<feature type="signal peptide" evidence="1">
    <location>
        <begin position="1"/>
        <end position="22"/>
    </location>
</feature>
<dbReference type="RefSeq" id="WP_153420695.1">
    <property type="nucleotide sequence ID" value="NZ_WFLM01000004.1"/>
</dbReference>
<evidence type="ECO:0000313" key="3">
    <source>
        <dbReference type="Proteomes" id="UP000437748"/>
    </source>
</evidence>
<feature type="chain" id="PRO_5026937207" description="Globin" evidence="1">
    <location>
        <begin position="23"/>
        <end position="180"/>
    </location>
</feature>
<dbReference type="SUPFAM" id="SSF46458">
    <property type="entry name" value="Globin-like"/>
    <property type="match status" value="1"/>
</dbReference>
<comment type="caution">
    <text evidence="2">The sequence shown here is derived from an EMBL/GenBank/DDBJ whole genome shotgun (WGS) entry which is preliminary data.</text>
</comment>
<reference evidence="2 3" key="1">
    <citation type="submission" date="2019-10" db="EMBL/GenBank/DDBJ databases">
        <title>New species of Slilvanegrellaceae.</title>
        <authorList>
            <person name="Pitt A."/>
            <person name="Hahn M.W."/>
        </authorList>
    </citation>
    <scope>NUCLEOTIDE SEQUENCE [LARGE SCALE GENOMIC DNA]</scope>
    <source>
        <strain evidence="2 3">SP-Ram-0.45-NSY-1</strain>
    </source>
</reference>
<protein>
    <recommendedName>
        <fullName evidence="4">Globin</fullName>
    </recommendedName>
</protein>
<dbReference type="EMBL" id="WFLM01000004">
    <property type="protein sequence ID" value="KAB8037620.1"/>
    <property type="molecule type" value="Genomic_DNA"/>
</dbReference>
<dbReference type="GO" id="GO:0020037">
    <property type="term" value="F:heme binding"/>
    <property type="evidence" value="ECO:0007669"/>
    <property type="project" value="InterPro"/>
</dbReference>
<sequence length="180" mass="20780">MKKCIITLLSTSVLATSLNSFAFPNNYSQSLVNKEDIKIPGENDLAYVRWGKQFYMNFILQNEAGVKKILGNLYDLLAEKSVIMKNEGFFPENNSAYRESIIRRQAPFFIDYFNGNLTQETVNDIAALHFKFNITAEMFDEMKYIIVESFRESFGDFITYYIVDPGSTMEEFRSMVVNAN</sequence>
<keyword evidence="1" id="KW-0732">Signal</keyword>
<dbReference type="AlphaFoldDB" id="A0A6N6VQD9"/>
<proteinExistence type="predicted"/>
<keyword evidence="3" id="KW-1185">Reference proteome</keyword>
<name>A0A6N6VQD9_9BACT</name>
<accession>A0A6N6VQD9</accession>
<dbReference type="Gene3D" id="1.10.490.10">
    <property type="entry name" value="Globins"/>
    <property type="match status" value="1"/>
</dbReference>
<dbReference type="InterPro" id="IPR012292">
    <property type="entry name" value="Globin/Proto"/>
</dbReference>